<feature type="domain" description="PucR C-terminal helix-turn-helix" evidence="2">
    <location>
        <begin position="335"/>
        <end position="393"/>
    </location>
</feature>
<dbReference type="RefSeq" id="WP_132002239.1">
    <property type="nucleotide sequence ID" value="NZ_JABUHM010000001.1"/>
</dbReference>
<dbReference type="InterPro" id="IPR025736">
    <property type="entry name" value="PucR_C-HTH_dom"/>
</dbReference>
<dbReference type="EMBL" id="SLVV01000002">
    <property type="protein sequence ID" value="TCN27410.1"/>
    <property type="molecule type" value="Genomic_DNA"/>
</dbReference>
<comment type="caution">
    <text evidence="3">The sequence shown here is derived from an EMBL/GenBank/DDBJ whole genome shotgun (WGS) entry which is preliminary data.</text>
</comment>
<evidence type="ECO:0000259" key="1">
    <source>
        <dbReference type="Pfam" id="PF07905"/>
    </source>
</evidence>
<evidence type="ECO:0000259" key="2">
    <source>
        <dbReference type="Pfam" id="PF13556"/>
    </source>
</evidence>
<dbReference type="PANTHER" id="PTHR33744">
    <property type="entry name" value="CARBOHYDRATE DIACID REGULATOR"/>
    <property type="match status" value="1"/>
</dbReference>
<dbReference type="InterPro" id="IPR051448">
    <property type="entry name" value="CdaR-like_regulators"/>
</dbReference>
<dbReference type="Proteomes" id="UP000295689">
    <property type="component" value="Unassembled WGS sequence"/>
</dbReference>
<protein>
    <submittedName>
        <fullName evidence="3">PucR-like helix-turn-helix protein</fullName>
    </submittedName>
</protein>
<name>A0A4V6NKT2_9BACI</name>
<evidence type="ECO:0000313" key="3">
    <source>
        <dbReference type="EMBL" id="TCN27410.1"/>
    </source>
</evidence>
<keyword evidence="4" id="KW-1185">Reference proteome</keyword>
<organism evidence="3 4">
    <name type="scientific">Mesobacillus foraminis</name>
    <dbReference type="NCBI Taxonomy" id="279826"/>
    <lineage>
        <taxon>Bacteria</taxon>
        <taxon>Bacillati</taxon>
        <taxon>Bacillota</taxon>
        <taxon>Bacilli</taxon>
        <taxon>Bacillales</taxon>
        <taxon>Bacillaceae</taxon>
        <taxon>Mesobacillus</taxon>
    </lineage>
</organism>
<proteinExistence type="predicted"/>
<feature type="domain" description="Purine catabolism PurC-like" evidence="1">
    <location>
        <begin position="8"/>
        <end position="124"/>
    </location>
</feature>
<dbReference type="PANTHER" id="PTHR33744:SF1">
    <property type="entry name" value="DNA-BINDING TRANSCRIPTIONAL ACTIVATOR ADER"/>
    <property type="match status" value="1"/>
</dbReference>
<accession>A0A4V6NKT2</accession>
<dbReference type="InterPro" id="IPR012914">
    <property type="entry name" value="PucR_dom"/>
</dbReference>
<evidence type="ECO:0000313" key="4">
    <source>
        <dbReference type="Proteomes" id="UP000295689"/>
    </source>
</evidence>
<dbReference type="Gene3D" id="1.10.10.2840">
    <property type="entry name" value="PucR C-terminal helix-turn-helix domain"/>
    <property type="match status" value="1"/>
</dbReference>
<dbReference type="Pfam" id="PF13556">
    <property type="entry name" value="HTH_30"/>
    <property type="match status" value="1"/>
</dbReference>
<dbReference type="Pfam" id="PF07905">
    <property type="entry name" value="PucR"/>
    <property type="match status" value="1"/>
</dbReference>
<gene>
    <name evidence="3" type="ORF">EV146_102360</name>
</gene>
<dbReference type="InterPro" id="IPR042070">
    <property type="entry name" value="PucR_C-HTH_sf"/>
</dbReference>
<dbReference type="AlphaFoldDB" id="A0A4V6NKT2"/>
<reference evidence="3 4" key="1">
    <citation type="journal article" date="2015" name="Stand. Genomic Sci.">
        <title>Genomic Encyclopedia of Bacterial and Archaeal Type Strains, Phase III: the genomes of soil and plant-associated and newly described type strains.</title>
        <authorList>
            <person name="Whitman W.B."/>
            <person name="Woyke T."/>
            <person name="Klenk H.P."/>
            <person name="Zhou Y."/>
            <person name="Lilburn T.G."/>
            <person name="Beck B.J."/>
            <person name="De Vos P."/>
            <person name="Vandamme P."/>
            <person name="Eisen J.A."/>
            <person name="Garrity G."/>
            <person name="Hugenholtz P."/>
            <person name="Kyrpides N.C."/>
        </authorList>
    </citation>
    <scope>NUCLEOTIDE SEQUENCE [LARGE SCALE GENOMIC DNA]</scope>
    <source>
        <strain evidence="3 4">CV53</strain>
    </source>
</reference>
<sequence>MSFTVQNALSMPVLAEGKVIAGEQGLNRVITSVSIMDHPDTSWIKRGDLLLTTGYVFKDDLDAQTRLVRQLAKRGCAGLAIKLKRFISAVPDEMIQEANRYRLPLIEIPFEAALSDLLVTFTHEIVNREDEGDYGKSDLSIFKDLIDGKASLAEQDFKKLSSLGFNSSYPYSILLLTEQPISGEEISSIGPEEILHFAAAKKDLFRIWVVDHKGIALILQGDGNLHVRDRRQEIKEFANGLRMDLSKEYPYLEFSIGVSKEKKDLTGMETGFKEASRAILLGSKVHSHERTTIHEFHNLEAYQLISQVSRDTLTDYVESTIRPVLEYDRETGGELLKTLDVFFSARGKIEDTAKALYVHRNTVKFRLARIEELLAIDLKEQDQWFHLQLSIRAAKLL</sequence>